<name>F8NRN4_SERL9</name>
<evidence type="ECO:0000313" key="3">
    <source>
        <dbReference type="EMBL" id="EGO26300.1"/>
    </source>
</evidence>
<reference evidence="3" key="1">
    <citation type="submission" date="2011-04" db="EMBL/GenBank/DDBJ databases">
        <title>Evolution of plant cell wall degrading machinery underlies the functional diversity of forest fungi.</title>
        <authorList>
            <consortium name="US DOE Joint Genome Institute (JGI-PGF)"/>
            <person name="Eastwood D.C."/>
            <person name="Floudas D."/>
            <person name="Binder M."/>
            <person name="Majcherczyk A."/>
            <person name="Schneider P."/>
            <person name="Aerts A."/>
            <person name="Asiegbu F.O."/>
            <person name="Baker S.E."/>
            <person name="Barry K."/>
            <person name="Bendiksby M."/>
            <person name="Blumentritt M."/>
            <person name="Coutinho P.M."/>
            <person name="Cullen D."/>
            <person name="Cullen D."/>
            <person name="Gathman A."/>
            <person name="Goodell B."/>
            <person name="Henrissat B."/>
            <person name="Ihrmark K."/>
            <person name="Kauserud H."/>
            <person name="Kohler A."/>
            <person name="LaButti K."/>
            <person name="Lapidus A."/>
            <person name="Lavin J.L."/>
            <person name="Lee Y.-H."/>
            <person name="Lindquist E."/>
            <person name="Lilly W."/>
            <person name="Lucas S."/>
            <person name="Morin E."/>
            <person name="Murat C."/>
            <person name="Oguiza J.A."/>
            <person name="Park J."/>
            <person name="Pisabarro A.G."/>
            <person name="Riley R."/>
            <person name="Rosling A."/>
            <person name="Salamov A."/>
            <person name="Schmidt O."/>
            <person name="Schmutz J."/>
            <person name="Skrede I."/>
            <person name="Stenlid J."/>
            <person name="Wiebenga A."/>
            <person name="Xie X."/>
            <person name="Kues U."/>
            <person name="Hibbett D.S."/>
            <person name="Hoffmeister D."/>
            <person name="Hogberg N."/>
            <person name="Martin F."/>
            <person name="Grigoriev I.V."/>
            <person name="Watkinson S.C."/>
        </authorList>
    </citation>
    <scope>NUCLEOTIDE SEQUENCE</scope>
    <source>
        <strain evidence="3">S7.9</strain>
    </source>
</reference>
<dbReference type="OrthoDB" id="3265526at2759"/>
<keyword evidence="1" id="KW-1133">Transmembrane helix</keyword>
<dbReference type="KEGG" id="sla:SERLADRAFT_414391"/>
<protein>
    <recommendedName>
        <fullName evidence="2">DUF6534 domain-containing protein</fullName>
    </recommendedName>
</protein>
<feature type="transmembrane region" description="Helical" evidence="1">
    <location>
        <begin position="201"/>
        <end position="222"/>
    </location>
</feature>
<dbReference type="AlphaFoldDB" id="F8NRN4"/>
<feature type="transmembrane region" description="Helical" evidence="1">
    <location>
        <begin position="44"/>
        <end position="65"/>
    </location>
</feature>
<feature type="domain" description="DUF6534" evidence="2">
    <location>
        <begin position="163"/>
        <end position="255"/>
    </location>
</feature>
<evidence type="ECO:0000256" key="1">
    <source>
        <dbReference type="SAM" id="Phobius"/>
    </source>
</evidence>
<dbReference type="Proteomes" id="UP000008064">
    <property type="component" value="Unassembled WGS sequence"/>
</dbReference>
<gene>
    <name evidence="3" type="ORF">SERLADRAFT_414391</name>
</gene>
<organism>
    <name type="scientific">Serpula lacrymans var. lacrymans (strain S7.9)</name>
    <name type="common">Dry rot fungus</name>
    <dbReference type="NCBI Taxonomy" id="578457"/>
    <lineage>
        <taxon>Eukaryota</taxon>
        <taxon>Fungi</taxon>
        <taxon>Dikarya</taxon>
        <taxon>Basidiomycota</taxon>
        <taxon>Agaricomycotina</taxon>
        <taxon>Agaricomycetes</taxon>
        <taxon>Agaricomycetidae</taxon>
        <taxon>Boletales</taxon>
        <taxon>Coniophorineae</taxon>
        <taxon>Serpulaceae</taxon>
        <taxon>Serpula</taxon>
    </lineage>
</organism>
<dbReference type="EMBL" id="GL945432">
    <property type="protein sequence ID" value="EGO26300.1"/>
    <property type="molecule type" value="Genomic_DNA"/>
</dbReference>
<keyword evidence="1" id="KW-0472">Membrane</keyword>
<feature type="transmembrane region" description="Helical" evidence="1">
    <location>
        <begin position="156"/>
        <end position="180"/>
    </location>
</feature>
<keyword evidence="1" id="KW-0812">Transmembrane</keyword>
<dbReference type="PANTHER" id="PTHR40465:SF1">
    <property type="entry name" value="DUF6534 DOMAIN-CONTAINING PROTEIN"/>
    <property type="match status" value="1"/>
</dbReference>
<dbReference type="GeneID" id="18813258"/>
<proteinExistence type="predicted"/>
<dbReference type="Pfam" id="PF20152">
    <property type="entry name" value="DUF6534"/>
    <property type="match status" value="1"/>
</dbReference>
<sequence>MDWDIIYGPMLIGVFFNCILFGIMVMQTFIYYQTFKGDRAWIRLFIFYLIVAETVNTGCDMYLIYQPLVQEFGTSAAGTYFPMMLAASPIVTVCVSTPVQIFTAWRITIVTQRKVAAIIICTFSLLSFAAALWTGIQVVTLKLISRKLELEFIITGVTWLILSALADLIITATLVFSLLTRKKSRYTSSFLNLSIDRIIRLAIQTGLVTFLFSLADALLSIFTPKTSVWATANFVWDFSISKLYTNALLSTLNARVGWNNLNTAGDRDPDNVLFGDPTTGVAPQPVRHFPSSAGARRRFETTTIASDVTASSHELGFPVCKPEIAINVTKHVISDYSSDVHDSEVHDLVQQA</sequence>
<evidence type="ECO:0000259" key="2">
    <source>
        <dbReference type="Pfam" id="PF20152"/>
    </source>
</evidence>
<dbReference type="RefSeq" id="XP_007316473.1">
    <property type="nucleotide sequence ID" value="XM_007316411.1"/>
</dbReference>
<feature type="transmembrane region" description="Helical" evidence="1">
    <location>
        <begin position="80"/>
        <end position="103"/>
    </location>
</feature>
<dbReference type="PANTHER" id="PTHR40465">
    <property type="entry name" value="CHROMOSOME 1, WHOLE GENOME SHOTGUN SEQUENCE"/>
    <property type="match status" value="1"/>
</dbReference>
<feature type="transmembrane region" description="Helical" evidence="1">
    <location>
        <begin position="6"/>
        <end position="32"/>
    </location>
</feature>
<feature type="transmembrane region" description="Helical" evidence="1">
    <location>
        <begin position="115"/>
        <end position="136"/>
    </location>
</feature>
<dbReference type="InterPro" id="IPR045339">
    <property type="entry name" value="DUF6534"/>
</dbReference>
<accession>F8NRN4</accession>
<dbReference type="HOGENOM" id="CLU_046025_2_0_1"/>